<dbReference type="Gene3D" id="1.20.81.30">
    <property type="entry name" value="Type II secretion system (T2SS), domain F"/>
    <property type="match status" value="2"/>
</dbReference>
<evidence type="ECO:0000313" key="11">
    <source>
        <dbReference type="Proteomes" id="UP000199476"/>
    </source>
</evidence>
<organism evidence="10 11">
    <name type="scientific">Halarsenatibacter silvermanii</name>
    <dbReference type="NCBI Taxonomy" id="321763"/>
    <lineage>
        <taxon>Bacteria</taxon>
        <taxon>Bacillati</taxon>
        <taxon>Bacillota</taxon>
        <taxon>Clostridia</taxon>
        <taxon>Halanaerobiales</taxon>
        <taxon>Halarsenatibacteraceae</taxon>
        <taxon>Halarsenatibacter</taxon>
    </lineage>
</organism>
<comment type="similarity">
    <text evidence="2">Belongs to the GSP F family.</text>
</comment>
<dbReference type="PANTHER" id="PTHR30012">
    <property type="entry name" value="GENERAL SECRETION PATHWAY PROTEIN"/>
    <property type="match status" value="1"/>
</dbReference>
<dbReference type="Pfam" id="PF00482">
    <property type="entry name" value="T2SSF"/>
    <property type="match status" value="2"/>
</dbReference>
<accession>A0A1G9LCX0</accession>
<keyword evidence="4" id="KW-0997">Cell inner membrane</keyword>
<keyword evidence="3" id="KW-1003">Cell membrane</keyword>
<evidence type="ECO:0000256" key="2">
    <source>
        <dbReference type="ARBA" id="ARBA00005745"/>
    </source>
</evidence>
<evidence type="ECO:0000256" key="3">
    <source>
        <dbReference type="ARBA" id="ARBA00022475"/>
    </source>
</evidence>
<gene>
    <name evidence="10" type="ORF">SAMN04488692_10617</name>
</gene>
<keyword evidence="5 8" id="KW-0812">Transmembrane</keyword>
<name>A0A1G9LCX0_9FIRM</name>
<dbReference type="STRING" id="321763.SAMN04488692_10617"/>
<evidence type="ECO:0000256" key="8">
    <source>
        <dbReference type="SAM" id="Phobius"/>
    </source>
</evidence>
<feature type="transmembrane region" description="Helical" evidence="8">
    <location>
        <begin position="384"/>
        <end position="405"/>
    </location>
</feature>
<dbReference type="FunFam" id="1.20.81.30:FF:000001">
    <property type="entry name" value="Type II secretion system protein F"/>
    <property type="match status" value="2"/>
</dbReference>
<keyword evidence="11" id="KW-1185">Reference proteome</keyword>
<evidence type="ECO:0000313" key="10">
    <source>
        <dbReference type="EMBL" id="SDL59375.1"/>
    </source>
</evidence>
<dbReference type="AlphaFoldDB" id="A0A1G9LCX0"/>
<dbReference type="PANTHER" id="PTHR30012:SF0">
    <property type="entry name" value="TYPE II SECRETION SYSTEM PROTEIN F-RELATED"/>
    <property type="match status" value="1"/>
</dbReference>
<feature type="transmembrane region" description="Helical" evidence="8">
    <location>
        <begin position="231"/>
        <end position="250"/>
    </location>
</feature>
<dbReference type="GO" id="GO:0015628">
    <property type="term" value="P:protein secretion by the type II secretion system"/>
    <property type="evidence" value="ECO:0007669"/>
    <property type="project" value="TreeGrafter"/>
</dbReference>
<dbReference type="Proteomes" id="UP000199476">
    <property type="component" value="Unassembled WGS sequence"/>
</dbReference>
<dbReference type="InterPro" id="IPR018076">
    <property type="entry name" value="T2SS_GspF_dom"/>
</dbReference>
<feature type="domain" description="Type II secretion system protein GspF" evidence="9">
    <location>
        <begin position="78"/>
        <end position="201"/>
    </location>
</feature>
<feature type="transmembrane region" description="Helical" evidence="8">
    <location>
        <begin position="177"/>
        <end position="200"/>
    </location>
</feature>
<comment type="subcellular location">
    <subcellularLocation>
        <location evidence="1">Cell inner membrane</location>
        <topology evidence="1">Multi-pass membrane protein</topology>
    </subcellularLocation>
</comment>
<dbReference type="InterPro" id="IPR003004">
    <property type="entry name" value="GspF/PilC"/>
</dbReference>
<reference evidence="10 11" key="1">
    <citation type="submission" date="2016-10" db="EMBL/GenBank/DDBJ databases">
        <authorList>
            <person name="de Groot N.N."/>
        </authorList>
    </citation>
    <scope>NUCLEOTIDE SEQUENCE [LARGE SCALE GENOMIC DNA]</scope>
    <source>
        <strain evidence="10 11">SLAS-1</strain>
    </source>
</reference>
<dbReference type="RefSeq" id="WP_089759058.1">
    <property type="nucleotide sequence ID" value="NZ_FNGO01000006.1"/>
</dbReference>
<proteinExistence type="inferred from homology"/>
<protein>
    <submittedName>
        <fullName evidence="10">Type IV pilus assembly protein PilC</fullName>
    </submittedName>
</protein>
<dbReference type="GO" id="GO:0005886">
    <property type="term" value="C:plasma membrane"/>
    <property type="evidence" value="ECO:0007669"/>
    <property type="project" value="UniProtKB-SubCell"/>
</dbReference>
<dbReference type="OrthoDB" id="9805682at2"/>
<dbReference type="InterPro" id="IPR042094">
    <property type="entry name" value="T2SS_GspF_sf"/>
</dbReference>
<keyword evidence="6 8" id="KW-1133">Transmembrane helix</keyword>
<dbReference type="EMBL" id="FNGO01000006">
    <property type="protein sequence ID" value="SDL59375.1"/>
    <property type="molecule type" value="Genomic_DNA"/>
</dbReference>
<evidence type="ECO:0000256" key="6">
    <source>
        <dbReference type="ARBA" id="ARBA00022989"/>
    </source>
</evidence>
<evidence type="ECO:0000256" key="1">
    <source>
        <dbReference type="ARBA" id="ARBA00004429"/>
    </source>
</evidence>
<evidence type="ECO:0000256" key="5">
    <source>
        <dbReference type="ARBA" id="ARBA00022692"/>
    </source>
</evidence>
<sequence length="411" mass="45438">MSPEYTYRARSSSGDIVDGVVNADSQKEAAHILHEQELFITSLDQKQDTKEGGFSLNMDLSSISPFGKGFKTSDLAHFSRQFSVLVAAGIPLVQSLEIMRQQTEKENVRELLTEVRQSVEAGTSFSEALAEHPNYFPNLFVQLVRVGETGGVLDEVLKELSAYYQRRDVIAKEVRGALYYPASILLVATAVVVIMLTFVVPTITDMLVSLGGDLPITTRIMIGTSSFLSSFWWLILGGLAALFLISRYYFNTVSGRLRRDKVLLKLPVAGSLIRKVQISRFASTLSLMLSSGVNLLNALPAMENVIENQVLKDVLEEARSRVREGSDLSRPLKKSGEFPPIVIQMLQVGEQTGSMEEMLDRLAEYYELEVEKAIEGGISLIEPIIIVMMGIVVGGIVASIILPLFDIYTQF</sequence>
<evidence type="ECO:0000256" key="4">
    <source>
        <dbReference type="ARBA" id="ARBA00022519"/>
    </source>
</evidence>
<evidence type="ECO:0000259" key="9">
    <source>
        <dbReference type="Pfam" id="PF00482"/>
    </source>
</evidence>
<keyword evidence="7 8" id="KW-0472">Membrane</keyword>
<dbReference type="PRINTS" id="PR00812">
    <property type="entry name" value="BCTERIALGSPF"/>
</dbReference>
<feature type="domain" description="Type II secretion system protein GspF" evidence="9">
    <location>
        <begin position="281"/>
        <end position="403"/>
    </location>
</feature>
<evidence type="ECO:0000256" key="7">
    <source>
        <dbReference type="ARBA" id="ARBA00023136"/>
    </source>
</evidence>